<evidence type="ECO:0000313" key="1">
    <source>
        <dbReference type="EMBL" id="KAL2827272.1"/>
    </source>
</evidence>
<comment type="caution">
    <text evidence="1">The sequence shown here is derived from an EMBL/GenBank/DDBJ whole genome shotgun (WGS) entry which is preliminary data.</text>
</comment>
<dbReference type="InterPro" id="IPR032675">
    <property type="entry name" value="LRR_dom_sf"/>
</dbReference>
<dbReference type="Proteomes" id="UP001610446">
    <property type="component" value="Unassembled WGS sequence"/>
</dbReference>
<keyword evidence="2" id="KW-1185">Reference proteome</keyword>
<accession>A0ABR4IHQ4</accession>
<proteinExistence type="predicted"/>
<dbReference type="EMBL" id="JBFXLU010000406">
    <property type="protein sequence ID" value="KAL2827272.1"/>
    <property type="molecule type" value="Genomic_DNA"/>
</dbReference>
<sequence length="287" mass="31607">MVSLGKPASILQASRQKLQDLAKNPELGGNITRLVVSVKKDAYKYPSKRDGGKRTVALLGQGFKWKRDNKGNLILHQEAVSEVFNKNEFTNCCKFTSACSQLTSLTLTGSGYALEDGQFANLVLAAENLKGLAIYTKIIPDELLEPIAASAKRPALEEVSFSGGMIKDGKYFGKQIMPFLSSMCDSLETIGGFCALNQVVFDQVNLRDPGFAFLCFSGRLARQTVASATPTGFTYVALSQKEYDDLLKRFNLYVNTVTLDNTLFRKVGLSSPKDLIKLEEMADITRW</sequence>
<name>A0ABR4IHQ4_9EURO</name>
<organism evidence="1 2">
    <name type="scientific">Aspergillus pseudoustus</name>
    <dbReference type="NCBI Taxonomy" id="1810923"/>
    <lineage>
        <taxon>Eukaryota</taxon>
        <taxon>Fungi</taxon>
        <taxon>Dikarya</taxon>
        <taxon>Ascomycota</taxon>
        <taxon>Pezizomycotina</taxon>
        <taxon>Eurotiomycetes</taxon>
        <taxon>Eurotiomycetidae</taxon>
        <taxon>Eurotiales</taxon>
        <taxon>Aspergillaceae</taxon>
        <taxon>Aspergillus</taxon>
        <taxon>Aspergillus subgen. Nidulantes</taxon>
    </lineage>
</organism>
<protein>
    <submittedName>
        <fullName evidence="1">Uncharacterized protein</fullName>
    </submittedName>
</protein>
<gene>
    <name evidence="1" type="ORF">BJY01DRAFT_255757</name>
</gene>
<evidence type="ECO:0000313" key="2">
    <source>
        <dbReference type="Proteomes" id="UP001610446"/>
    </source>
</evidence>
<reference evidence="1 2" key="1">
    <citation type="submission" date="2024-07" db="EMBL/GenBank/DDBJ databases">
        <title>Section-level genome sequencing and comparative genomics of Aspergillus sections Usti and Cavernicolus.</title>
        <authorList>
            <consortium name="Lawrence Berkeley National Laboratory"/>
            <person name="Nybo J.L."/>
            <person name="Vesth T.C."/>
            <person name="Theobald S."/>
            <person name="Frisvad J.C."/>
            <person name="Larsen T.O."/>
            <person name="Kjaerboelling I."/>
            <person name="Rothschild-Mancinelli K."/>
            <person name="Lyhne E.K."/>
            <person name="Kogle M.E."/>
            <person name="Barry K."/>
            <person name="Clum A."/>
            <person name="Na H."/>
            <person name="Ledsgaard L."/>
            <person name="Lin J."/>
            <person name="Lipzen A."/>
            <person name="Kuo A."/>
            <person name="Riley R."/>
            <person name="Mondo S."/>
            <person name="Labutti K."/>
            <person name="Haridas S."/>
            <person name="Pangalinan J."/>
            <person name="Salamov A.A."/>
            <person name="Simmons B.A."/>
            <person name="Magnuson J.K."/>
            <person name="Chen J."/>
            <person name="Drula E."/>
            <person name="Henrissat B."/>
            <person name="Wiebenga A."/>
            <person name="Lubbers R.J."/>
            <person name="Gomes A.C."/>
            <person name="Makela M.R."/>
            <person name="Stajich J."/>
            <person name="Grigoriev I.V."/>
            <person name="Mortensen U.H."/>
            <person name="De Vries R.P."/>
            <person name="Baker S.E."/>
            <person name="Andersen M.R."/>
        </authorList>
    </citation>
    <scope>NUCLEOTIDE SEQUENCE [LARGE SCALE GENOMIC DNA]</scope>
    <source>
        <strain evidence="1 2">CBS 123904</strain>
    </source>
</reference>
<dbReference type="Gene3D" id="3.80.10.10">
    <property type="entry name" value="Ribonuclease Inhibitor"/>
    <property type="match status" value="1"/>
</dbReference>